<reference evidence="2 3" key="1">
    <citation type="submission" date="2018-04" db="EMBL/GenBank/DDBJ databases">
        <title>Massilia violaceinigra sp. nov., a novel purple-pigmented bacterium isolated from Tianshan glacier, Xinjiang, China.</title>
        <authorList>
            <person name="Wang H."/>
        </authorList>
    </citation>
    <scope>NUCLEOTIDE SEQUENCE [LARGE SCALE GENOMIC DNA]</scope>
    <source>
        <strain evidence="2 3">B448-2</strain>
    </source>
</reference>
<dbReference type="Proteomes" id="UP000241421">
    <property type="component" value="Unassembled WGS sequence"/>
</dbReference>
<dbReference type="Gene3D" id="3.20.20.100">
    <property type="entry name" value="NADP-dependent oxidoreductase domain"/>
    <property type="match status" value="1"/>
</dbReference>
<accession>A0A2U2I664</accession>
<sequence>MPHRLPADLSCPRVATSAGGLAMSRIVAGMWRMTEWGMTVQQRVAFIEQCVALGVTSFDHADIYGGYGVEGLFGEALRQQPGLRDKIELVSKCGIKLVSPARPAHTIQHYDTGAAHITASVEQSLRQLGTDRLDLLLIHRPDPLMNFDEIAETFGALRKAGKVRHFGVSNFSRHQFECLNKRIALVTNQVEFSPMHMAPMFDQTFDGLQDLGVAPMIWSPLAGGRLFSGTGDRAEGLRLVIKEIADELDQPFASVVFAWIMQLPCRPLPLTGSGRLEAIAVAVAGTRFTLSHGDWYKILRAGRGHEVA</sequence>
<gene>
    <name evidence="2" type="ORF">C7C56_002825</name>
</gene>
<dbReference type="SUPFAM" id="SSF51430">
    <property type="entry name" value="NAD(P)-linked oxidoreductase"/>
    <property type="match status" value="1"/>
</dbReference>
<organism evidence="2 3">
    <name type="scientific">Massilia glaciei</name>
    <dbReference type="NCBI Taxonomy" id="1524097"/>
    <lineage>
        <taxon>Bacteria</taxon>
        <taxon>Pseudomonadati</taxon>
        <taxon>Pseudomonadota</taxon>
        <taxon>Betaproteobacteria</taxon>
        <taxon>Burkholderiales</taxon>
        <taxon>Oxalobacteraceae</taxon>
        <taxon>Telluria group</taxon>
        <taxon>Massilia</taxon>
    </lineage>
</organism>
<comment type="caution">
    <text evidence="2">The sequence shown here is derived from an EMBL/GenBank/DDBJ whole genome shotgun (WGS) entry which is preliminary data.</text>
</comment>
<evidence type="ECO:0000313" key="3">
    <source>
        <dbReference type="Proteomes" id="UP000241421"/>
    </source>
</evidence>
<keyword evidence="3" id="KW-1185">Reference proteome</keyword>
<dbReference type="AlphaFoldDB" id="A0A2U2I664"/>
<evidence type="ECO:0000259" key="1">
    <source>
        <dbReference type="Pfam" id="PF00248"/>
    </source>
</evidence>
<dbReference type="CDD" id="cd19092">
    <property type="entry name" value="AKR_BsYcsN_EcYdhF-like"/>
    <property type="match status" value="1"/>
</dbReference>
<dbReference type="GO" id="GO:0005829">
    <property type="term" value="C:cytosol"/>
    <property type="evidence" value="ECO:0007669"/>
    <property type="project" value="TreeGrafter"/>
</dbReference>
<protein>
    <submittedName>
        <fullName evidence="2">Oxidoreductase</fullName>
    </submittedName>
</protein>
<dbReference type="Pfam" id="PF00248">
    <property type="entry name" value="Aldo_ket_red"/>
    <property type="match status" value="1"/>
</dbReference>
<dbReference type="PANTHER" id="PTHR43364">
    <property type="entry name" value="NADH-SPECIFIC METHYLGLYOXAL REDUCTASE-RELATED"/>
    <property type="match status" value="1"/>
</dbReference>
<proteinExistence type="predicted"/>
<dbReference type="InterPro" id="IPR023210">
    <property type="entry name" value="NADP_OxRdtase_dom"/>
</dbReference>
<feature type="domain" description="NADP-dependent oxidoreductase" evidence="1">
    <location>
        <begin position="25"/>
        <end position="296"/>
    </location>
</feature>
<evidence type="ECO:0000313" key="2">
    <source>
        <dbReference type="EMBL" id="PWF55248.1"/>
    </source>
</evidence>
<dbReference type="InterPro" id="IPR050523">
    <property type="entry name" value="AKR_Detox_Biosynth"/>
</dbReference>
<dbReference type="InterPro" id="IPR036812">
    <property type="entry name" value="NAD(P)_OxRdtase_dom_sf"/>
</dbReference>
<dbReference type="PANTHER" id="PTHR43364:SF1">
    <property type="entry name" value="OXIDOREDUCTASE YDHF"/>
    <property type="match status" value="1"/>
</dbReference>
<dbReference type="OrthoDB" id="9768793at2"/>
<dbReference type="RefSeq" id="WP_106755984.1">
    <property type="nucleotide sequence ID" value="NZ_PXWF02000040.1"/>
</dbReference>
<name>A0A2U2I664_9BURK</name>
<dbReference type="EMBL" id="PXWF02000040">
    <property type="protein sequence ID" value="PWF55248.1"/>
    <property type="molecule type" value="Genomic_DNA"/>
</dbReference>